<evidence type="ECO:0000256" key="1">
    <source>
        <dbReference type="SAM" id="SignalP"/>
    </source>
</evidence>
<dbReference type="AlphaFoldDB" id="A0AAE3H6B1"/>
<evidence type="ECO:0000313" key="3">
    <source>
        <dbReference type="EMBL" id="MCP9764831.1"/>
    </source>
</evidence>
<protein>
    <recommendedName>
        <fullName evidence="2">DUF6268 domain-containing protein</fullName>
    </recommendedName>
</protein>
<feature type="chain" id="PRO_5041971275" description="DUF6268 domain-containing protein" evidence="1">
    <location>
        <begin position="20"/>
        <end position="345"/>
    </location>
</feature>
<dbReference type="Proteomes" id="UP001204144">
    <property type="component" value="Unassembled WGS sequence"/>
</dbReference>
<keyword evidence="4" id="KW-1185">Reference proteome</keyword>
<proteinExistence type="predicted"/>
<evidence type="ECO:0000259" key="2">
    <source>
        <dbReference type="Pfam" id="PF19783"/>
    </source>
</evidence>
<feature type="domain" description="DUF6268" evidence="2">
    <location>
        <begin position="134"/>
        <end position="306"/>
    </location>
</feature>
<reference evidence="3 4" key="1">
    <citation type="submission" date="2018-11" db="EMBL/GenBank/DDBJ databases">
        <title>Novel bacteria species description.</title>
        <authorList>
            <person name="Han J.-H."/>
        </authorList>
    </citation>
    <scope>NUCLEOTIDE SEQUENCE [LARGE SCALE GENOMIC DNA]</scope>
    <source>
        <strain evidence="3 4">KCTC23259</strain>
    </source>
</reference>
<dbReference type="InterPro" id="IPR046235">
    <property type="entry name" value="DUF6268"/>
</dbReference>
<dbReference type="Pfam" id="PF19783">
    <property type="entry name" value="DUF6268"/>
    <property type="match status" value="1"/>
</dbReference>
<keyword evidence="1" id="KW-0732">Signal</keyword>
<sequence>MNKIIGLFFFTSISLSSFAQTDSTKTEDFNFDDFGNADEKVIKTYCTQKVNYLSPTRFVSIGYEQVLPFHIESNGTHLSSSANPNQRMVETHVNRFSGLRAAFNTPVISRSNVIVSLGLTYWNTGIRYENPERSNFFKNTETLNSTGINTTIFKPFNNKNFLIVQASADLNGNYKNISELNSKGLTYSGVAIYGWKKDDNLMWGLGVSRTYRAGQVIHVPAILYNKTFNKNWGVEAVLPAKANLRRNFSPSSFIMLGYEIEGNTYYVGQINNKETYLRRGEMKPRISFERQIKGFIWLAAQAGWRYNWRYDGFLTQNPVKNEIPTFTNTLGNPLYFNLSLNFVSP</sequence>
<feature type="signal peptide" evidence="1">
    <location>
        <begin position="1"/>
        <end position="19"/>
    </location>
</feature>
<organism evidence="3 4">
    <name type="scientific">Lacihabitans soyangensis</name>
    <dbReference type="NCBI Taxonomy" id="869394"/>
    <lineage>
        <taxon>Bacteria</taxon>
        <taxon>Pseudomonadati</taxon>
        <taxon>Bacteroidota</taxon>
        <taxon>Cytophagia</taxon>
        <taxon>Cytophagales</taxon>
        <taxon>Leadbetterellaceae</taxon>
        <taxon>Lacihabitans</taxon>
    </lineage>
</organism>
<comment type="caution">
    <text evidence="3">The sequence shown here is derived from an EMBL/GenBank/DDBJ whole genome shotgun (WGS) entry which is preliminary data.</text>
</comment>
<gene>
    <name evidence="3" type="ORF">EGI31_17970</name>
</gene>
<accession>A0AAE3H6B1</accession>
<dbReference type="EMBL" id="RJUF01000177">
    <property type="protein sequence ID" value="MCP9764831.1"/>
    <property type="molecule type" value="Genomic_DNA"/>
</dbReference>
<name>A0AAE3H6B1_9BACT</name>
<evidence type="ECO:0000313" key="4">
    <source>
        <dbReference type="Proteomes" id="UP001204144"/>
    </source>
</evidence>
<dbReference type="RefSeq" id="WP_255038518.1">
    <property type="nucleotide sequence ID" value="NZ_RJUF01000177.1"/>
</dbReference>